<organism evidence="3">
    <name type="scientific">Acididesulfobacillus acetoxydans</name>
    <dbReference type="NCBI Taxonomy" id="1561005"/>
    <lineage>
        <taxon>Bacteria</taxon>
        <taxon>Bacillati</taxon>
        <taxon>Bacillota</taxon>
        <taxon>Clostridia</taxon>
        <taxon>Eubacteriales</taxon>
        <taxon>Peptococcaceae</taxon>
        <taxon>Acididesulfobacillus</taxon>
    </lineage>
</organism>
<accession>A0A8S0WFC2</accession>
<evidence type="ECO:0000313" key="5">
    <source>
        <dbReference type="Proteomes" id="UP001071230"/>
    </source>
</evidence>
<dbReference type="CDD" id="cd05566">
    <property type="entry name" value="PTS_IIB_galactitol"/>
    <property type="match status" value="1"/>
</dbReference>
<dbReference type="Pfam" id="PF02302">
    <property type="entry name" value="PTS_IIB"/>
    <property type="match status" value="1"/>
</dbReference>
<dbReference type="InterPro" id="IPR036095">
    <property type="entry name" value="PTS_EIIB-like_sf"/>
</dbReference>
<dbReference type="GO" id="GO:0008982">
    <property type="term" value="F:protein-N(PI)-phosphohistidine-sugar phosphotransferase activity"/>
    <property type="evidence" value="ECO:0007669"/>
    <property type="project" value="InterPro"/>
</dbReference>
<dbReference type="Proteomes" id="UP001071230">
    <property type="component" value="Unassembled WGS sequence"/>
</dbReference>
<evidence type="ECO:0000313" key="4">
    <source>
        <dbReference type="EMBL" id="CEJ08298.1"/>
    </source>
</evidence>
<gene>
    <name evidence="3" type="ORF">DEACI_1545</name>
    <name evidence="4" type="ORF">DEACI_2774</name>
</gene>
<protein>
    <submittedName>
        <fullName evidence="4">PTS system, Lactose/Cellobiose specific IIB subunit</fullName>
        <ecNumber evidence="3 4">2.7.1.69</ecNumber>
    </submittedName>
    <submittedName>
        <fullName evidence="3">Protein-Npi-phosphohistidine-sugar phosphotransferase</fullName>
    </submittedName>
</protein>
<reference evidence="3" key="2">
    <citation type="submission" date="2020-01" db="EMBL/GenBank/DDBJ databases">
        <authorList>
            <person name="Hornung B."/>
        </authorList>
    </citation>
    <scope>NUCLEOTIDE SEQUENCE</scope>
    <source>
        <strain evidence="3">PacBioINE</strain>
    </source>
</reference>
<dbReference type="EMBL" id="CDGJ01000079">
    <property type="protein sequence ID" value="CEJ08298.1"/>
    <property type="molecule type" value="Genomic_DNA"/>
</dbReference>
<dbReference type="InterPro" id="IPR003501">
    <property type="entry name" value="PTS_EIIB_2/3"/>
</dbReference>
<dbReference type="KEGG" id="aacx:DEACI_1545"/>
<dbReference type="EMBL" id="LR746496">
    <property type="protein sequence ID" value="CAA7600892.1"/>
    <property type="molecule type" value="Genomic_DNA"/>
</dbReference>
<name>A0A8S0WFC2_9FIRM</name>
<reference evidence="4" key="1">
    <citation type="submission" date="2014-11" db="EMBL/GenBank/DDBJ databases">
        <authorList>
            <person name="Hornung B.V."/>
        </authorList>
    </citation>
    <scope>NUCLEOTIDE SEQUENCE</scope>
    <source>
        <strain evidence="4">INE</strain>
    </source>
</reference>
<keyword evidence="1 3" id="KW-0808">Transferase</keyword>
<dbReference type="EC" id="2.7.1.69" evidence="3 4"/>
<proteinExistence type="predicted"/>
<sequence length="97" mass="10623">MKKKRIVVICGTGIATSTVVVKKTEEFFQKIGIQVDISQGRAVEANIMSERADLVLTTTPSIKLDHNVPILNAIPFLTGMGEDDLKEEILKVLVGKE</sequence>
<dbReference type="SUPFAM" id="SSF52794">
    <property type="entry name" value="PTS system IIB component-like"/>
    <property type="match status" value="1"/>
</dbReference>
<dbReference type="InterPro" id="IPR013011">
    <property type="entry name" value="PTS_EIIB_2"/>
</dbReference>
<evidence type="ECO:0000313" key="3">
    <source>
        <dbReference type="EMBL" id="CAA7600892.1"/>
    </source>
</evidence>
<evidence type="ECO:0000259" key="2">
    <source>
        <dbReference type="PROSITE" id="PS51099"/>
    </source>
</evidence>
<dbReference type="Gene3D" id="3.40.50.2300">
    <property type="match status" value="1"/>
</dbReference>
<dbReference type="Proteomes" id="UP000836597">
    <property type="component" value="Chromosome"/>
</dbReference>
<keyword evidence="5" id="KW-1185">Reference proteome</keyword>
<dbReference type="RefSeq" id="WP_240984484.1">
    <property type="nucleotide sequence ID" value="NZ_CDGJ01000079.1"/>
</dbReference>
<dbReference type="GO" id="GO:0009401">
    <property type="term" value="P:phosphoenolpyruvate-dependent sugar phosphotransferase system"/>
    <property type="evidence" value="ECO:0007669"/>
    <property type="project" value="InterPro"/>
</dbReference>
<dbReference type="AlphaFoldDB" id="A0A8S0WFC2"/>
<feature type="domain" description="PTS EIIB type-2" evidence="2">
    <location>
        <begin position="4"/>
        <end position="97"/>
    </location>
</feature>
<dbReference type="PROSITE" id="PS51099">
    <property type="entry name" value="PTS_EIIB_TYPE_2"/>
    <property type="match status" value="1"/>
</dbReference>
<evidence type="ECO:0000256" key="1">
    <source>
        <dbReference type="ARBA" id="ARBA00022679"/>
    </source>
</evidence>